<reference evidence="2" key="1">
    <citation type="submission" date="2023-03" db="EMBL/GenBank/DDBJ databases">
        <title>Chromosome-scale reference genome and RAD-based genetic map of yellow starthistle (Centaurea solstitialis) reveal putative structural variation and QTLs associated with invader traits.</title>
        <authorList>
            <person name="Reatini B."/>
            <person name="Cang F.A."/>
            <person name="Jiang Q."/>
            <person name="Mckibben M.T.W."/>
            <person name="Barker M.S."/>
            <person name="Rieseberg L.H."/>
            <person name="Dlugosch K.M."/>
        </authorList>
    </citation>
    <scope>NUCLEOTIDE SEQUENCE</scope>
    <source>
        <strain evidence="2">CAN-66</strain>
        <tissue evidence="2">Leaf</tissue>
    </source>
</reference>
<dbReference type="PANTHER" id="PTHR11439:SF524">
    <property type="entry name" value="RNA-DIRECTED DNA POLYMERASE, PROTEIN KINASE RLK-PELLE-DLSV FAMILY"/>
    <property type="match status" value="1"/>
</dbReference>
<gene>
    <name evidence="2" type="ORF">OSB04_024524</name>
</gene>
<dbReference type="InterPro" id="IPR013103">
    <property type="entry name" value="RVT_2"/>
</dbReference>
<dbReference type="CDD" id="cd09272">
    <property type="entry name" value="RNase_HI_RT_Ty1"/>
    <property type="match status" value="1"/>
</dbReference>
<evidence type="ECO:0000313" key="3">
    <source>
        <dbReference type="Proteomes" id="UP001172457"/>
    </source>
</evidence>
<dbReference type="SUPFAM" id="SSF56672">
    <property type="entry name" value="DNA/RNA polymerases"/>
    <property type="match status" value="1"/>
</dbReference>
<keyword evidence="3" id="KW-1185">Reference proteome</keyword>
<proteinExistence type="predicted"/>
<dbReference type="InterPro" id="IPR043502">
    <property type="entry name" value="DNA/RNA_pol_sf"/>
</dbReference>
<accession>A0AA38W369</accession>
<dbReference type="AlphaFoldDB" id="A0AA38W369"/>
<evidence type="ECO:0000259" key="1">
    <source>
        <dbReference type="Pfam" id="PF07727"/>
    </source>
</evidence>
<sequence length="434" mass="48617">MVISKLSSEFPMSDLGPLSFFLGIVASRSKSGFFLSQSAFAQEILARADMVSCNPCNTPADTKTKLAVDGEPVPDPTLYRSLVGALQYLTFTRPDIAYAVHQVCLFMHDPRLPHLNALKRILRYLKGTLSHGLHLKASAVDRLVAYSNADWAGCPTTRRSTSGFCVYLGDNLVSWSSKRQHVVSRSSAEAEYRGIANVVAETAWLRNLLLELCCPLSRATVVFCDNVSAMYLASNPVQHQRTKHVEIDLHFVRERVAIGHVRVLHVLSAYQYADIFTKGLPTIPPLLFLKRLRGGFKREPLFGCERENNREYDTWRMTRRHVFWGGTDDVRKICWLAWNKTIRDKSGGGLGIGSLRALNLALLVKWRWRELTESKAKWLNVVRGCNDELSAVASSKGGVWNSICGVEKNLRDLGINLPTLLHSNERRVMGGFGN</sequence>
<dbReference type="PANTHER" id="PTHR11439">
    <property type="entry name" value="GAG-POL-RELATED RETROTRANSPOSON"/>
    <property type="match status" value="1"/>
</dbReference>
<name>A0AA38W369_9ASTR</name>
<protein>
    <recommendedName>
        <fullName evidence="1">Reverse transcriptase Ty1/copia-type domain-containing protein</fullName>
    </recommendedName>
</protein>
<evidence type="ECO:0000313" key="2">
    <source>
        <dbReference type="EMBL" id="KAJ9544817.1"/>
    </source>
</evidence>
<organism evidence="2 3">
    <name type="scientific">Centaurea solstitialis</name>
    <name type="common">yellow star-thistle</name>
    <dbReference type="NCBI Taxonomy" id="347529"/>
    <lineage>
        <taxon>Eukaryota</taxon>
        <taxon>Viridiplantae</taxon>
        <taxon>Streptophyta</taxon>
        <taxon>Embryophyta</taxon>
        <taxon>Tracheophyta</taxon>
        <taxon>Spermatophyta</taxon>
        <taxon>Magnoliopsida</taxon>
        <taxon>eudicotyledons</taxon>
        <taxon>Gunneridae</taxon>
        <taxon>Pentapetalae</taxon>
        <taxon>asterids</taxon>
        <taxon>campanulids</taxon>
        <taxon>Asterales</taxon>
        <taxon>Asteraceae</taxon>
        <taxon>Carduoideae</taxon>
        <taxon>Cardueae</taxon>
        <taxon>Centaureinae</taxon>
        <taxon>Centaurea</taxon>
    </lineage>
</organism>
<dbReference type="EMBL" id="JARYMX010000006">
    <property type="protein sequence ID" value="KAJ9544817.1"/>
    <property type="molecule type" value="Genomic_DNA"/>
</dbReference>
<dbReference type="Pfam" id="PF07727">
    <property type="entry name" value="RVT_2"/>
    <property type="match status" value="1"/>
</dbReference>
<dbReference type="Proteomes" id="UP001172457">
    <property type="component" value="Chromosome 6"/>
</dbReference>
<comment type="caution">
    <text evidence="2">The sequence shown here is derived from an EMBL/GenBank/DDBJ whole genome shotgun (WGS) entry which is preliminary data.</text>
</comment>
<feature type="domain" description="Reverse transcriptase Ty1/copia-type" evidence="1">
    <location>
        <begin position="5"/>
        <end position="60"/>
    </location>
</feature>